<keyword evidence="2" id="KW-1185">Reference proteome</keyword>
<protein>
    <submittedName>
        <fullName evidence="1">Uncharacterized protein</fullName>
    </submittedName>
</protein>
<accession>A0ACC1J7C5</accession>
<proteinExistence type="predicted"/>
<evidence type="ECO:0000313" key="2">
    <source>
        <dbReference type="Proteomes" id="UP001150603"/>
    </source>
</evidence>
<gene>
    <name evidence="1" type="ORF">FBU59_003745</name>
</gene>
<dbReference type="EMBL" id="JANBPW010002482">
    <property type="protein sequence ID" value="KAJ1940655.1"/>
    <property type="molecule type" value="Genomic_DNA"/>
</dbReference>
<comment type="caution">
    <text evidence="1">The sequence shown here is derived from an EMBL/GenBank/DDBJ whole genome shotgun (WGS) entry which is preliminary data.</text>
</comment>
<reference evidence="1" key="1">
    <citation type="submission" date="2022-07" db="EMBL/GenBank/DDBJ databases">
        <title>Phylogenomic reconstructions and comparative analyses of Kickxellomycotina fungi.</title>
        <authorList>
            <person name="Reynolds N.K."/>
            <person name="Stajich J.E."/>
            <person name="Barry K."/>
            <person name="Grigoriev I.V."/>
            <person name="Crous P."/>
            <person name="Smith M.E."/>
        </authorList>
    </citation>
    <scope>NUCLEOTIDE SEQUENCE</scope>
    <source>
        <strain evidence="1">NRRL 5244</strain>
    </source>
</reference>
<dbReference type="Proteomes" id="UP001150603">
    <property type="component" value="Unassembled WGS sequence"/>
</dbReference>
<sequence>MKIALPPIALISLVAVCSASFISTRPGNIEHQQQEFVNSALPLVILDYLHEVASAYRQTHPTTVIRLASQAASESANHQLASAVPAKGELGALLAELSELNFSIGSSQIAQMESAMSEMHTASVLDKQISAPGEVLRIYHSIAGNVE</sequence>
<name>A0ACC1J7C5_9FUNG</name>
<organism evidence="1 2">
    <name type="scientific">Linderina macrospora</name>
    <dbReference type="NCBI Taxonomy" id="4868"/>
    <lineage>
        <taxon>Eukaryota</taxon>
        <taxon>Fungi</taxon>
        <taxon>Fungi incertae sedis</taxon>
        <taxon>Zoopagomycota</taxon>
        <taxon>Kickxellomycotina</taxon>
        <taxon>Kickxellomycetes</taxon>
        <taxon>Kickxellales</taxon>
        <taxon>Kickxellaceae</taxon>
        <taxon>Linderina</taxon>
    </lineage>
</organism>
<evidence type="ECO:0000313" key="1">
    <source>
        <dbReference type="EMBL" id="KAJ1940655.1"/>
    </source>
</evidence>